<dbReference type="CDD" id="cd03081">
    <property type="entry name" value="TRX_Fd_NuoE_FDH_gamma"/>
    <property type="match status" value="1"/>
</dbReference>
<dbReference type="Pfam" id="PF01257">
    <property type="entry name" value="2Fe-2S_thioredx"/>
    <property type="match status" value="1"/>
</dbReference>
<dbReference type="Gene3D" id="1.10.10.1590">
    <property type="entry name" value="NADH-quinone oxidoreductase subunit E"/>
    <property type="match status" value="1"/>
</dbReference>
<dbReference type="GO" id="GO:0046872">
    <property type="term" value="F:metal ion binding"/>
    <property type="evidence" value="ECO:0007669"/>
    <property type="project" value="UniProtKB-KW"/>
</dbReference>
<proteinExistence type="inferred from homology"/>
<comment type="similarity">
    <text evidence="1">Belongs to the complex I 24 kDa subunit family.</text>
</comment>
<dbReference type="KEGG" id="pars:DRW48_11060"/>
<sequence>MTDKDATQGIVAEVIAAHSGQDGPLLPMLHDIQSALGHVPEIAVPMLADALRTTTAEIYGVLTFYHDFKRAPQGRHVLRLCRAESCQAMGAAANNDAIMQALNLGWHDTTPDGALTLEPVYCLGLCACSPSAMLDERPMGRVRPETIAAAVAGLR</sequence>
<dbReference type="PIRSF" id="PIRSF000216">
    <property type="entry name" value="NADH_DH_24kDa"/>
    <property type="match status" value="1"/>
</dbReference>
<comment type="cofactor">
    <cofactor evidence="6">
        <name>[2Fe-2S] cluster</name>
        <dbReference type="ChEBI" id="CHEBI:190135"/>
    </cofactor>
</comment>
<evidence type="ECO:0000256" key="3">
    <source>
        <dbReference type="ARBA" id="ARBA00022723"/>
    </source>
</evidence>
<reference evidence="9" key="1">
    <citation type="submission" date="2018-07" db="EMBL/GenBank/DDBJ databases">
        <title>Genome sequencing of Paracoccus sp. SC2-6.</title>
        <authorList>
            <person name="Heo J."/>
            <person name="Kim S.-J."/>
            <person name="Kwon S.-W."/>
        </authorList>
    </citation>
    <scope>NUCLEOTIDE SEQUENCE [LARGE SCALE GENOMIC DNA]</scope>
    <source>
        <strain evidence="9">SC2-6</strain>
    </source>
</reference>
<feature type="binding site" evidence="7">
    <location>
        <position position="126"/>
    </location>
    <ligand>
        <name>[2Fe-2S] cluster</name>
        <dbReference type="ChEBI" id="CHEBI:190135"/>
    </ligand>
</feature>
<evidence type="ECO:0000256" key="1">
    <source>
        <dbReference type="ARBA" id="ARBA00010643"/>
    </source>
</evidence>
<evidence type="ECO:0000256" key="7">
    <source>
        <dbReference type="PIRSR" id="PIRSR000216-1"/>
    </source>
</evidence>
<name>A0A344PLB0_9RHOB</name>
<evidence type="ECO:0000256" key="2">
    <source>
        <dbReference type="ARBA" id="ARBA00022714"/>
    </source>
</evidence>
<dbReference type="GO" id="GO:0051537">
    <property type="term" value="F:2 iron, 2 sulfur cluster binding"/>
    <property type="evidence" value="ECO:0007669"/>
    <property type="project" value="UniProtKB-KW"/>
</dbReference>
<dbReference type="PANTHER" id="PTHR43342:SF1">
    <property type="entry name" value="BIFURCATING [FEFE] HYDROGENASE GAMMA SUBUNIT"/>
    <property type="match status" value="1"/>
</dbReference>
<dbReference type="InterPro" id="IPR041921">
    <property type="entry name" value="NuoE_N"/>
</dbReference>
<evidence type="ECO:0000256" key="6">
    <source>
        <dbReference type="ARBA" id="ARBA00034078"/>
    </source>
</evidence>
<dbReference type="InterPro" id="IPR028431">
    <property type="entry name" value="NADP_DH_HndA-like"/>
</dbReference>
<keyword evidence="4 7" id="KW-0408">Iron</keyword>
<dbReference type="RefSeq" id="WP_114076484.1">
    <property type="nucleotide sequence ID" value="NZ_CP030918.1"/>
</dbReference>
<dbReference type="SUPFAM" id="SSF52833">
    <property type="entry name" value="Thioredoxin-like"/>
    <property type="match status" value="1"/>
</dbReference>
<dbReference type="EMBL" id="CP030918">
    <property type="protein sequence ID" value="AXC50165.1"/>
    <property type="molecule type" value="Genomic_DNA"/>
</dbReference>
<keyword evidence="9" id="KW-1185">Reference proteome</keyword>
<organism evidence="8 9">
    <name type="scientific">Paracoccus suum</name>
    <dbReference type="NCBI Taxonomy" id="2259340"/>
    <lineage>
        <taxon>Bacteria</taxon>
        <taxon>Pseudomonadati</taxon>
        <taxon>Pseudomonadota</taxon>
        <taxon>Alphaproteobacteria</taxon>
        <taxon>Rhodobacterales</taxon>
        <taxon>Paracoccaceae</taxon>
        <taxon>Paracoccus</taxon>
    </lineage>
</organism>
<feature type="binding site" evidence="7">
    <location>
        <position position="86"/>
    </location>
    <ligand>
        <name>[2Fe-2S] cluster</name>
        <dbReference type="ChEBI" id="CHEBI:190135"/>
    </ligand>
</feature>
<comment type="cofactor">
    <cofactor evidence="7">
        <name>[2Fe-2S] cluster</name>
        <dbReference type="ChEBI" id="CHEBI:190135"/>
    </cofactor>
    <text evidence="7">Binds 1 [2Fe-2S] cluster.</text>
</comment>
<keyword evidence="3 7" id="KW-0479">Metal-binding</keyword>
<feature type="binding site" evidence="7">
    <location>
        <position position="122"/>
    </location>
    <ligand>
        <name>[2Fe-2S] cluster</name>
        <dbReference type="ChEBI" id="CHEBI:190135"/>
    </ligand>
</feature>
<dbReference type="InterPro" id="IPR036249">
    <property type="entry name" value="Thioredoxin-like_sf"/>
</dbReference>
<evidence type="ECO:0000313" key="8">
    <source>
        <dbReference type="EMBL" id="AXC50165.1"/>
    </source>
</evidence>
<keyword evidence="2 7" id="KW-0001">2Fe-2S</keyword>
<dbReference type="Gene3D" id="3.40.30.10">
    <property type="entry name" value="Glutaredoxin"/>
    <property type="match status" value="1"/>
</dbReference>
<dbReference type="InterPro" id="IPR002023">
    <property type="entry name" value="NuoE-like"/>
</dbReference>
<keyword evidence="5 7" id="KW-0411">Iron-sulfur</keyword>
<dbReference type="AlphaFoldDB" id="A0A344PLB0"/>
<gene>
    <name evidence="8" type="ORF">DRW48_11060</name>
</gene>
<evidence type="ECO:0000256" key="4">
    <source>
        <dbReference type="ARBA" id="ARBA00023004"/>
    </source>
</evidence>
<dbReference type="GO" id="GO:0016491">
    <property type="term" value="F:oxidoreductase activity"/>
    <property type="evidence" value="ECO:0007669"/>
    <property type="project" value="InterPro"/>
</dbReference>
<dbReference type="OrthoDB" id="9807941at2"/>
<dbReference type="NCBIfam" id="NF004638">
    <property type="entry name" value="PRK05988.1"/>
    <property type="match status" value="1"/>
</dbReference>
<dbReference type="Proteomes" id="UP000252023">
    <property type="component" value="Chromosome"/>
</dbReference>
<protein>
    <submittedName>
        <fullName evidence="8">Formate dehydrogenase subunit gamma</fullName>
    </submittedName>
</protein>
<accession>A0A344PLB0</accession>
<feature type="binding site" evidence="7">
    <location>
        <position position="81"/>
    </location>
    <ligand>
        <name>[2Fe-2S] cluster</name>
        <dbReference type="ChEBI" id="CHEBI:190135"/>
    </ligand>
</feature>
<evidence type="ECO:0000313" key="9">
    <source>
        <dbReference type="Proteomes" id="UP000252023"/>
    </source>
</evidence>
<evidence type="ECO:0000256" key="5">
    <source>
        <dbReference type="ARBA" id="ARBA00023014"/>
    </source>
</evidence>
<dbReference type="PANTHER" id="PTHR43342">
    <property type="entry name" value="NADH-QUINONE OXIDOREDUCTASE, E SUBUNIT"/>
    <property type="match status" value="1"/>
</dbReference>